<proteinExistence type="predicted"/>
<dbReference type="EMBL" id="QKYT01000090">
    <property type="protein sequence ID" value="RIA94104.1"/>
    <property type="molecule type" value="Genomic_DNA"/>
</dbReference>
<keyword evidence="2" id="KW-1185">Reference proteome</keyword>
<sequence length="88" mass="10284">MEKSFNCYVLLNNTSNTIMVDLNSIANSVSMKLWKVNVKKRDIKDNNIFTEYEVIRKLDEKGMNLKCCFNEYFQAELDNTTQFIAIST</sequence>
<dbReference type="Proteomes" id="UP000265703">
    <property type="component" value="Unassembled WGS sequence"/>
</dbReference>
<dbReference type="AlphaFoldDB" id="A0A397TGU9"/>
<accession>A0A397TGU9</accession>
<comment type="caution">
    <text evidence="1">The sequence shown here is derived from an EMBL/GenBank/DDBJ whole genome shotgun (WGS) entry which is preliminary data.</text>
</comment>
<evidence type="ECO:0000313" key="1">
    <source>
        <dbReference type="EMBL" id="RIA94104.1"/>
    </source>
</evidence>
<name>A0A397TGU9_9GLOM</name>
<evidence type="ECO:0000313" key="2">
    <source>
        <dbReference type="Proteomes" id="UP000265703"/>
    </source>
</evidence>
<organism evidence="1 2">
    <name type="scientific">Glomus cerebriforme</name>
    <dbReference type="NCBI Taxonomy" id="658196"/>
    <lineage>
        <taxon>Eukaryota</taxon>
        <taxon>Fungi</taxon>
        <taxon>Fungi incertae sedis</taxon>
        <taxon>Mucoromycota</taxon>
        <taxon>Glomeromycotina</taxon>
        <taxon>Glomeromycetes</taxon>
        <taxon>Glomerales</taxon>
        <taxon>Glomeraceae</taxon>
        <taxon>Glomus</taxon>
    </lineage>
</organism>
<protein>
    <submittedName>
        <fullName evidence="1">Uncharacterized protein</fullName>
    </submittedName>
</protein>
<reference evidence="1 2" key="1">
    <citation type="submission" date="2018-06" db="EMBL/GenBank/DDBJ databases">
        <title>Comparative genomics reveals the genomic features of Rhizophagus irregularis, R. cerebriforme, R. diaphanum and Gigaspora rosea, and their symbiotic lifestyle signature.</title>
        <authorList>
            <person name="Morin E."/>
            <person name="San Clemente H."/>
            <person name="Chen E.C.H."/>
            <person name="De La Providencia I."/>
            <person name="Hainaut M."/>
            <person name="Kuo A."/>
            <person name="Kohler A."/>
            <person name="Murat C."/>
            <person name="Tang N."/>
            <person name="Roy S."/>
            <person name="Loubradou J."/>
            <person name="Henrissat B."/>
            <person name="Grigoriev I.V."/>
            <person name="Corradi N."/>
            <person name="Roux C."/>
            <person name="Martin F.M."/>
        </authorList>
    </citation>
    <scope>NUCLEOTIDE SEQUENCE [LARGE SCALE GENOMIC DNA]</scope>
    <source>
        <strain evidence="1 2">DAOM 227022</strain>
    </source>
</reference>
<gene>
    <name evidence="1" type="ORF">C1645_818576</name>
</gene>